<evidence type="ECO:0000259" key="2">
    <source>
        <dbReference type="Pfam" id="PF18288"/>
    </source>
</evidence>
<proteinExistence type="predicted"/>
<organism evidence="3 4">
    <name type="scientific">Melaminivora alkalimesophila</name>
    <dbReference type="NCBI Taxonomy" id="1165852"/>
    <lineage>
        <taxon>Bacteria</taxon>
        <taxon>Pseudomonadati</taxon>
        <taxon>Pseudomonadota</taxon>
        <taxon>Betaproteobacteria</taxon>
        <taxon>Burkholderiales</taxon>
        <taxon>Comamonadaceae</taxon>
        <taxon>Melaminivora</taxon>
    </lineage>
</organism>
<dbReference type="EMBL" id="QGUB01000008">
    <property type="protein sequence ID" value="PWW44395.1"/>
    <property type="molecule type" value="Genomic_DNA"/>
</dbReference>
<sequence>MKLASYQDGSRDGQLVVVSRDLTQAHYATGIADRLQQVLDDWNFLAPQLQDLYAGLNAGRAPHAFAFDAQRCMAPLPRPRQWLGALAYPSHVQRVHGEGVLPPGGLLAPLYQGGGERLLGAHEALAVPNGRAEPDLGAQLAVVTGEVPQGASPEQALASVRLLVLANAVVLRSLWRREAERGLGPLQALPAIAFGPVAVTPDELGEAWHQGRVHLTLQVDCNGRRIGRCEAGSDMGWHFGELLAQAVATRGAGAGTLLGSGPVSNADPAKGCSCLAERRALEVLDGASGPRTPLLGEGDRVRIEMKLRSGQSVFGAIDQVVVFQG</sequence>
<dbReference type="SUPFAM" id="SSF56529">
    <property type="entry name" value="FAH"/>
    <property type="match status" value="1"/>
</dbReference>
<dbReference type="Proteomes" id="UP000246483">
    <property type="component" value="Unassembled WGS sequence"/>
</dbReference>
<dbReference type="Gene3D" id="3.90.850.10">
    <property type="entry name" value="Fumarylacetoacetase-like, C-terminal domain"/>
    <property type="match status" value="1"/>
</dbReference>
<comment type="caution">
    <text evidence="3">The sequence shown here is derived from an EMBL/GenBank/DDBJ whole genome shotgun (WGS) entry which is preliminary data.</text>
</comment>
<dbReference type="PANTHER" id="PTHR43211:SF1">
    <property type="entry name" value="BLL6422 PROTEIN"/>
    <property type="match status" value="1"/>
</dbReference>
<dbReference type="InterPro" id="IPR036663">
    <property type="entry name" value="Fumarylacetoacetase_C_sf"/>
</dbReference>
<dbReference type="Pfam" id="PF01557">
    <property type="entry name" value="FAA_hydrolase"/>
    <property type="match status" value="1"/>
</dbReference>
<dbReference type="Pfam" id="PF18288">
    <property type="entry name" value="FAA_hydro_N_2"/>
    <property type="match status" value="1"/>
</dbReference>
<evidence type="ECO:0000259" key="1">
    <source>
        <dbReference type="Pfam" id="PF01557"/>
    </source>
</evidence>
<dbReference type="OrthoDB" id="9775905at2"/>
<feature type="domain" description="Fumarylacetoacetase N-terminal" evidence="2">
    <location>
        <begin position="1"/>
        <end position="78"/>
    </location>
</feature>
<feature type="domain" description="Fumarylacetoacetase-like C-terminal" evidence="1">
    <location>
        <begin position="86"/>
        <end position="312"/>
    </location>
</feature>
<accession>A0A317RAN7</accession>
<dbReference type="GO" id="GO:0016787">
    <property type="term" value="F:hydrolase activity"/>
    <property type="evidence" value="ECO:0007669"/>
    <property type="project" value="UniProtKB-KW"/>
</dbReference>
<evidence type="ECO:0000313" key="4">
    <source>
        <dbReference type="Proteomes" id="UP000246483"/>
    </source>
</evidence>
<keyword evidence="3" id="KW-0378">Hydrolase</keyword>
<dbReference type="PANTHER" id="PTHR43211">
    <property type="entry name" value="FUMARYLACETOACETATE HYDROLASE"/>
    <property type="match status" value="1"/>
</dbReference>
<gene>
    <name evidence="3" type="ORF">DFR36_10872</name>
</gene>
<dbReference type="AlphaFoldDB" id="A0A317RAN7"/>
<reference evidence="3 4" key="1">
    <citation type="submission" date="2018-05" db="EMBL/GenBank/DDBJ databases">
        <title>Genomic Encyclopedia of Type Strains, Phase IV (KMG-IV): sequencing the most valuable type-strain genomes for metagenomic binning, comparative biology and taxonomic classification.</title>
        <authorList>
            <person name="Goeker M."/>
        </authorList>
    </citation>
    <scope>NUCLEOTIDE SEQUENCE [LARGE SCALE GENOMIC DNA]</scope>
    <source>
        <strain evidence="3 4">DSM 26006</strain>
    </source>
</reference>
<protein>
    <submittedName>
        <fullName evidence="3">Fumarylacetoacetate (FAA) hydrolase</fullName>
    </submittedName>
</protein>
<name>A0A317RAN7_9BURK</name>
<evidence type="ECO:0000313" key="3">
    <source>
        <dbReference type="EMBL" id="PWW44395.1"/>
    </source>
</evidence>
<dbReference type="InterPro" id="IPR011234">
    <property type="entry name" value="Fumarylacetoacetase-like_C"/>
</dbReference>
<dbReference type="InterPro" id="IPR041072">
    <property type="entry name" value="FAA_hydro_N"/>
</dbReference>
<keyword evidence="4" id="KW-1185">Reference proteome</keyword>
<dbReference type="RefSeq" id="WP_019374799.1">
    <property type="nucleotide sequence ID" value="NZ_ALEE01000639.1"/>
</dbReference>